<dbReference type="PANTHER" id="PTHR31388">
    <property type="entry name" value="PEROXIDASE 72-RELATED"/>
    <property type="match status" value="1"/>
</dbReference>
<comment type="catalytic activity">
    <reaction evidence="1">
        <text>2 a phenolic donor + H2O2 = 2 a phenolic radical donor + 2 H2O</text>
        <dbReference type="Rhea" id="RHEA:56136"/>
        <dbReference type="ChEBI" id="CHEBI:15377"/>
        <dbReference type="ChEBI" id="CHEBI:16240"/>
        <dbReference type="ChEBI" id="CHEBI:139520"/>
        <dbReference type="ChEBI" id="CHEBI:139521"/>
        <dbReference type="EC" id="1.11.1.7"/>
    </reaction>
</comment>
<keyword evidence="7 12" id="KW-0106">Calcium</keyword>
<keyword evidence="10 13" id="KW-1015">Disulfide bond</keyword>
<dbReference type="GO" id="GO:0006979">
    <property type="term" value="P:response to oxidative stress"/>
    <property type="evidence" value="ECO:0007669"/>
    <property type="project" value="InterPro"/>
</dbReference>
<evidence type="ECO:0000256" key="8">
    <source>
        <dbReference type="ARBA" id="ARBA00023002"/>
    </source>
</evidence>
<feature type="binding site" description="axial binding residue" evidence="12">
    <location>
        <position position="166"/>
    </location>
    <ligand>
        <name>heme b</name>
        <dbReference type="ChEBI" id="CHEBI:60344"/>
    </ligand>
    <ligandPart>
        <name>Fe</name>
        <dbReference type="ChEBI" id="CHEBI:18248"/>
    </ligandPart>
</feature>
<comment type="similarity">
    <text evidence="2">Belongs to the peroxidase family. Ascorbate peroxidase subfamily.</text>
</comment>
<dbReference type="SUPFAM" id="SSF48113">
    <property type="entry name" value="Heme-dependent peroxidases"/>
    <property type="match status" value="1"/>
</dbReference>
<evidence type="ECO:0000256" key="9">
    <source>
        <dbReference type="ARBA" id="ARBA00023004"/>
    </source>
</evidence>
<feature type="binding site" evidence="12">
    <location>
        <position position="227"/>
    </location>
    <ligand>
        <name>Ca(2+)</name>
        <dbReference type="ChEBI" id="CHEBI:29108"/>
        <label>2</label>
    </ligand>
</feature>
<sequence length="299" mass="33196">MNSFPYSLVPLINCHHESGTSHQDLSCCKNLFQVSTAMGHKRFSFPTIPFIMFLSAFHAYGQLDYGFYDRSCPHLPMIVRFGVWAAFRNETRIAASLLRLHFHDCFVNSGGPYWPVSLGRRDGLTASQQAANERLPSPFEPLENITAKFTANGLDLKDVVVLSGAHTIGYAQCFTFKRRLFNFKGSGKPDPTLDFSLLSNLQSNCPNLDGSNSKLNPLDVSTGYMFDNSYYKNLVSNTGLLESDQALMGNPSTAAIVNDYSTYPFHFANDFAVSMMKLGNIEVLTGQAGQIRKRCGALH</sequence>
<dbReference type="GO" id="GO:0046872">
    <property type="term" value="F:metal ion binding"/>
    <property type="evidence" value="ECO:0007669"/>
    <property type="project" value="UniProtKB-KW"/>
</dbReference>
<dbReference type="Gene3D" id="1.10.420.10">
    <property type="entry name" value="Peroxidase, domain 2"/>
    <property type="match status" value="1"/>
</dbReference>
<dbReference type="EC" id="1.11.1.7" evidence="3"/>
<feature type="binding site" evidence="11">
    <location>
        <position position="136"/>
    </location>
    <ligand>
        <name>substrate</name>
    </ligand>
</feature>
<comment type="caution">
    <text evidence="15">The sequence shown here is derived from an EMBL/GenBank/DDBJ whole genome shotgun (WGS) entry which is preliminary data.</text>
</comment>
<dbReference type="InterPro" id="IPR010255">
    <property type="entry name" value="Haem_peroxidase_sf"/>
</dbReference>
<evidence type="ECO:0000259" key="14">
    <source>
        <dbReference type="PROSITE" id="PS50873"/>
    </source>
</evidence>
<gene>
    <name evidence="15" type="ORF">RJ639_043736</name>
</gene>
<evidence type="ECO:0000256" key="7">
    <source>
        <dbReference type="ARBA" id="ARBA00022837"/>
    </source>
</evidence>
<keyword evidence="9 12" id="KW-0408">Iron</keyword>
<dbReference type="PROSITE" id="PS00436">
    <property type="entry name" value="PEROXIDASE_2"/>
    <property type="match status" value="1"/>
</dbReference>
<protein>
    <recommendedName>
        <fullName evidence="3">peroxidase</fullName>
        <ecNumber evidence="3">1.11.1.7</ecNumber>
    </recommendedName>
</protein>
<evidence type="ECO:0000256" key="3">
    <source>
        <dbReference type="ARBA" id="ARBA00012313"/>
    </source>
</evidence>
<feature type="domain" description="Plant heme peroxidase family profile" evidence="14">
    <location>
        <begin position="95"/>
        <end position="299"/>
    </location>
</feature>
<keyword evidence="5" id="KW-0349">Heme</keyword>
<dbReference type="InterPro" id="IPR000823">
    <property type="entry name" value="Peroxidase_pln"/>
</dbReference>
<dbReference type="Pfam" id="PF00141">
    <property type="entry name" value="peroxidase"/>
    <property type="match status" value="1"/>
</dbReference>
<dbReference type="InterPro" id="IPR019793">
    <property type="entry name" value="Peroxidases_heam-ligand_BS"/>
</dbReference>
<keyword evidence="6 12" id="KW-0479">Metal-binding</keyword>
<dbReference type="EMBL" id="JAVXUP010000599">
    <property type="protein sequence ID" value="KAK3024544.1"/>
    <property type="molecule type" value="Genomic_DNA"/>
</dbReference>
<dbReference type="GO" id="GO:0140825">
    <property type="term" value="F:lactoperoxidase activity"/>
    <property type="evidence" value="ECO:0007669"/>
    <property type="project" value="UniProtKB-EC"/>
</dbReference>
<reference evidence="15" key="1">
    <citation type="submission" date="2022-12" db="EMBL/GenBank/DDBJ databases">
        <title>Draft genome assemblies for two species of Escallonia (Escalloniales).</title>
        <authorList>
            <person name="Chanderbali A."/>
            <person name="Dervinis C."/>
            <person name="Anghel I."/>
            <person name="Soltis D."/>
            <person name="Soltis P."/>
            <person name="Zapata F."/>
        </authorList>
    </citation>
    <scope>NUCLEOTIDE SEQUENCE</scope>
    <source>
        <strain evidence="15">UCBG64.0493</strain>
        <tissue evidence="15">Leaf</tissue>
    </source>
</reference>
<dbReference type="FunFam" id="1.10.420.10:FF:000001">
    <property type="entry name" value="Peroxidase"/>
    <property type="match status" value="1"/>
</dbReference>
<dbReference type="InterPro" id="IPR019794">
    <property type="entry name" value="Peroxidases_AS"/>
</dbReference>
<dbReference type="Gene3D" id="1.10.520.10">
    <property type="match status" value="2"/>
</dbReference>
<evidence type="ECO:0000313" key="15">
    <source>
        <dbReference type="EMBL" id="KAK3024544.1"/>
    </source>
</evidence>
<dbReference type="AlphaFoldDB" id="A0AA88WEE7"/>
<dbReference type="PROSITE" id="PS00435">
    <property type="entry name" value="PEROXIDASE_1"/>
    <property type="match status" value="1"/>
</dbReference>
<dbReference type="PRINTS" id="PR00458">
    <property type="entry name" value="PEROXIDASE"/>
</dbReference>
<dbReference type="Proteomes" id="UP001188597">
    <property type="component" value="Unassembled WGS sequence"/>
</dbReference>
<feature type="binding site" evidence="12">
    <location>
        <position position="222"/>
    </location>
    <ligand>
        <name>Ca(2+)</name>
        <dbReference type="ChEBI" id="CHEBI:29108"/>
        <label>2</label>
    </ligand>
</feature>
<evidence type="ECO:0000313" key="16">
    <source>
        <dbReference type="Proteomes" id="UP001188597"/>
    </source>
</evidence>
<evidence type="ECO:0000256" key="5">
    <source>
        <dbReference type="ARBA" id="ARBA00022617"/>
    </source>
</evidence>
<comment type="cofactor">
    <cofactor evidence="12">
        <name>Ca(2+)</name>
        <dbReference type="ChEBI" id="CHEBI:29108"/>
    </cofactor>
    <text evidence="12">Binds 2 calcium ions per subunit.</text>
</comment>
<evidence type="ECO:0000256" key="1">
    <source>
        <dbReference type="ARBA" id="ARBA00000189"/>
    </source>
</evidence>
<evidence type="ECO:0000256" key="12">
    <source>
        <dbReference type="PIRSR" id="PIRSR600823-3"/>
    </source>
</evidence>
<keyword evidence="4" id="KW-0575">Peroxidase</keyword>
<keyword evidence="8" id="KW-0560">Oxidoreductase</keyword>
<keyword evidence="16" id="KW-1185">Reference proteome</keyword>
<evidence type="ECO:0000256" key="4">
    <source>
        <dbReference type="ARBA" id="ARBA00022559"/>
    </source>
</evidence>
<evidence type="ECO:0000256" key="11">
    <source>
        <dbReference type="PIRSR" id="PIRSR600823-2"/>
    </source>
</evidence>
<evidence type="ECO:0000256" key="10">
    <source>
        <dbReference type="ARBA" id="ARBA00023157"/>
    </source>
</evidence>
<dbReference type="InterPro" id="IPR033905">
    <property type="entry name" value="Secretory_peroxidase"/>
</dbReference>
<organism evidence="15 16">
    <name type="scientific">Escallonia herrerae</name>
    <dbReference type="NCBI Taxonomy" id="1293975"/>
    <lineage>
        <taxon>Eukaryota</taxon>
        <taxon>Viridiplantae</taxon>
        <taxon>Streptophyta</taxon>
        <taxon>Embryophyta</taxon>
        <taxon>Tracheophyta</taxon>
        <taxon>Spermatophyta</taxon>
        <taxon>Magnoliopsida</taxon>
        <taxon>eudicotyledons</taxon>
        <taxon>Gunneridae</taxon>
        <taxon>Pentapetalae</taxon>
        <taxon>asterids</taxon>
        <taxon>campanulids</taxon>
        <taxon>Escalloniales</taxon>
        <taxon>Escalloniaceae</taxon>
        <taxon>Escallonia</taxon>
    </lineage>
</organism>
<name>A0AA88WEE7_9ASTE</name>
<feature type="binding site" evidence="12">
    <location>
        <position position="167"/>
    </location>
    <ligand>
        <name>Ca(2+)</name>
        <dbReference type="ChEBI" id="CHEBI:29108"/>
        <label>2</label>
    </ligand>
</feature>
<dbReference type="PROSITE" id="PS50873">
    <property type="entry name" value="PEROXIDASE_4"/>
    <property type="match status" value="1"/>
</dbReference>
<proteinExistence type="inferred from homology"/>
<dbReference type="GO" id="GO:0020037">
    <property type="term" value="F:heme binding"/>
    <property type="evidence" value="ECO:0007669"/>
    <property type="project" value="InterPro"/>
</dbReference>
<dbReference type="CDD" id="cd00693">
    <property type="entry name" value="secretory_peroxidase"/>
    <property type="match status" value="1"/>
</dbReference>
<feature type="binding site" evidence="12">
    <location>
        <position position="219"/>
    </location>
    <ligand>
        <name>Ca(2+)</name>
        <dbReference type="ChEBI" id="CHEBI:29108"/>
        <label>2</label>
    </ligand>
</feature>
<dbReference type="GO" id="GO:0042744">
    <property type="term" value="P:hydrogen peroxide catabolic process"/>
    <property type="evidence" value="ECO:0007669"/>
    <property type="project" value="InterPro"/>
</dbReference>
<evidence type="ECO:0000256" key="6">
    <source>
        <dbReference type="ARBA" id="ARBA00022723"/>
    </source>
</evidence>
<accession>A0AA88WEE7</accession>
<dbReference type="InterPro" id="IPR002016">
    <property type="entry name" value="Haem_peroxidase"/>
</dbReference>
<feature type="disulfide bond" evidence="13">
    <location>
        <begin position="173"/>
        <end position="205"/>
    </location>
</feature>
<dbReference type="PANTHER" id="PTHR31388:SF34">
    <property type="entry name" value="PEROXIDASE 10"/>
    <property type="match status" value="1"/>
</dbReference>
<comment type="cofactor">
    <cofactor evidence="12">
        <name>heme b</name>
        <dbReference type="ChEBI" id="CHEBI:60344"/>
    </cofactor>
    <text evidence="12">Binds 1 heme b (iron(II)-protoporphyrin IX) group per subunit.</text>
</comment>
<evidence type="ECO:0000256" key="13">
    <source>
        <dbReference type="PIRSR" id="PIRSR600823-5"/>
    </source>
</evidence>
<evidence type="ECO:0000256" key="2">
    <source>
        <dbReference type="ARBA" id="ARBA00006873"/>
    </source>
</evidence>